<reference evidence="2" key="1">
    <citation type="submission" date="2021-02" db="EMBL/GenBank/DDBJ databases">
        <authorList>
            <person name="Dougan E. K."/>
            <person name="Rhodes N."/>
            <person name="Thang M."/>
            <person name="Chan C."/>
        </authorList>
    </citation>
    <scope>NUCLEOTIDE SEQUENCE</scope>
</reference>
<dbReference type="Pfam" id="PF00069">
    <property type="entry name" value="Pkinase"/>
    <property type="match status" value="1"/>
</dbReference>
<dbReference type="Proteomes" id="UP000626109">
    <property type="component" value="Unassembled WGS sequence"/>
</dbReference>
<gene>
    <name evidence="2" type="ORF">PGLA2088_LOCUS12287</name>
</gene>
<dbReference type="InterPro" id="IPR000719">
    <property type="entry name" value="Prot_kinase_dom"/>
</dbReference>
<dbReference type="InterPro" id="IPR011009">
    <property type="entry name" value="Kinase-like_dom_sf"/>
</dbReference>
<dbReference type="PROSITE" id="PS00109">
    <property type="entry name" value="PROTEIN_KINASE_TYR"/>
    <property type="match status" value="1"/>
</dbReference>
<sequence length="204" mass="22741">DHTGKWAPDLDFDAERSAFEAQDFRWDKFRPPEPQPASPYVAMEFVPGRTLHAALGWSREQPLPEGDGMLSDQEKKAIVKQAAEALGYLSLLGLIHRDFRTTNLMVSGGGSGIRVRAIDMGHTILAQPKQARNKSTVVRCNWKEDEKKLFDWAPPEVKAKDHFVNFAFPTHAFDVYSLAVLMLQLETGSLQNARAAVGHLLGSE</sequence>
<dbReference type="InterPro" id="IPR051681">
    <property type="entry name" value="Ser/Thr_Kinases-Pseudokinases"/>
</dbReference>
<feature type="non-terminal residue" evidence="2">
    <location>
        <position position="204"/>
    </location>
</feature>
<protein>
    <recommendedName>
        <fullName evidence="1">Protein kinase domain-containing protein</fullName>
    </recommendedName>
</protein>
<dbReference type="GO" id="GO:0004674">
    <property type="term" value="F:protein serine/threonine kinase activity"/>
    <property type="evidence" value="ECO:0007669"/>
    <property type="project" value="TreeGrafter"/>
</dbReference>
<evidence type="ECO:0000313" key="2">
    <source>
        <dbReference type="EMBL" id="CAE8656622.1"/>
    </source>
</evidence>
<dbReference type="SUPFAM" id="SSF56112">
    <property type="entry name" value="Protein kinase-like (PK-like)"/>
    <property type="match status" value="1"/>
</dbReference>
<proteinExistence type="predicted"/>
<dbReference type="PROSITE" id="PS50011">
    <property type="entry name" value="PROTEIN_KINASE_DOM"/>
    <property type="match status" value="1"/>
</dbReference>
<feature type="domain" description="Protein kinase" evidence="1">
    <location>
        <begin position="1"/>
        <end position="204"/>
    </location>
</feature>
<evidence type="ECO:0000313" key="3">
    <source>
        <dbReference type="Proteomes" id="UP000626109"/>
    </source>
</evidence>
<dbReference type="Gene3D" id="1.10.510.10">
    <property type="entry name" value="Transferase(Phosphotransferase) domain 1"/>
    <property type="match status" value="1"/>
</dbReference>
<feature type="non-terminal residue" evidence="2">
    <location>
        <position position="1"/>
    </location>
</feature>
<accession>A0A813ITK5</accession>
<dbReference type="PANTHER" id="PTHR44329">
    <property type="entry name" value="SERINE/THREONINE-PROTEIN KINASE TNNI3K-RELATED"/>
    <property type="match status" value="1"/>
</dbReference>
<evidence type="ECO:0000259" key="1">
    <source>
        <dbReference type="PROSITE" id="PS50011"/>
    </source>
</evidence>
<name>A0A813ITK5_POLGL</name>
<organism evidence="2 3">
    <name type="scientific">Polarella glacialis</name>
    <name type="common">Dinoflagellate</name>
    <dbReference type="NCBI Taxonomy" id="89957"/>
    <lineage>
        <taxon>Eukaryota</taxon>
        <taxon>Sar</taxon>
        <taxon>Alveolata</taxon>
        <taxon>Dinophyceae</taxon>
        <taxon>Suessiales</taxon>
        <taxon>Suessiaceae</taxon>
        <taxon>Polarella</taxon>
    </lineage>
</organism>
<dbReference type="AlphaFoldDB" id="A0A813ITK5"/>
<dbReference type="InterPro" id="IPR008266">
    <property type="entry name" value="Tyr_kinase_AS"/>
</dbReference>
<dbReference type="GO" id="GO:0005524">
    <property type="term" value="F:ATP binding"/>
    <property type="evidence" value="ECO:0007669"/>
    <property type="project" value="InterPro"/>
</dbReference>
<comment type="caution">
    <text evidence="2">The sequence shown here is derived from an EMBL/GenBank/DDBJ whole genome shotgun (WGS) entry which is preliminary data.</text>
</comment>
<dbReference type="EMBL" id="CAJNNW010014452">
    <property type="protein sequence ID" value="CAE8656622.1"/>
    <property type="molecule type" value="Genomic_DNA"/>
</dbReference>